<dbReference type="InterPro" id="IPR013325">
    <property type="entry name" value="RNA_pol_sigma_r2"/>
</dbReference>
<dbReference type="Pfam" id="PF04545">
    <property type="entry name" value="Sigma70_r4"/>
    <property type="match status" value="1"/>
</dbReference>
<dbReference type="NCBIfam" id="NF005413">
    <property type="entry name" value="PRK06986.1"/>
    <property type="match status" value="1"/>
</dbReference>
<dbReference type="InterPro" id="IPR013324">
    <property type="entry name" value="RNA_pol_sigma_r3/r4-like"/>
</dbReference>
<sequence length="295" mass="33715">MYNPRMKKNPMLPKELQCKNSSQMQRPAQLLSRNCYPSQYNAASQESMDREEAIIKHSGIVKYMALRLAARLPAHVSADDLINSGMIGLIDAFEKFDPGQGISFSSYAKIRIRGAMLDEIRAMDWVPRSLRQKSNELSKTCLLLEQRLGRAPLDEEIAAELRISCEQLFKLLDEIKGISLVPEDIFDAVGEGKINGTLPSESDEIFQKTYRAELKKHLAEAISSLSKKEQQLLALYYYEELTMKEIGAVMDYTESRISQIHTKAILKLRSRLARKLKREDLPDRLQDQWCEQTVS</sequence>
<name>A0A9W6D1I6_9BACT</name>
<dbReference type="CDD" id="cd06171">
    <property type="entry name" value="Sigma70_r4"/>
    <property type="match status" value="1"/>
</dbReference>
<dbReference type="GO" id="GO:0006352">
    <property type="term" value="P:DNA-templated transcription initiation"/>
    <property type="evidence" value="ECO:0007669"/>
    <property type="project" value="InterPro"/>
</dbReference>
<feature type="domain" description="RNA polymerase sigma-70 region 4" evidence="7">
    <location>
        <begin position="221"/>
        <end position="269"/>
    </location>
</feature>
<evidence type="ECO:0000259" key="5">
    <source>
        <dbReference type="Pfam" id="PF04539"/>
    </source>
</evidence>
<dbReference type="NCBIfam" id="TIGR02937">
    <property type="entry name" value="sigma70-ECF"/>
    <property type="match status" value="1"/>
</dbReference>
<evidence type="ECO:0000259" key="7">
    <source>
        <dbReference type="Pfam" id="PF04545"/>
    </source>
</evidence>
<dbReference type="PRINTS" id="PR00046">
    <property type="entry name" value="SIGMA70FCT"/>
</dbReference>
<comment type="caution">
    <text evidence="8">The sequence shown here is derived from an EMBL/GenBank/DDBJ whole genome shotgun (WGS) entry which is preliminary data.</text>
</comment>
<organism evidence="8 9">
    <name type="scientific">Desulforhabdus amnigena</name>
    <dbReference type="NCBI Taxonomy" id="40218"/>
    <lineage>
        <taxon>Bacteria</taxon>
        <taxon>Pseudomonadati</taxon>
        <taxon>Thermodesulfobacteriota</taxon>
        <taxon>Syntrophobacteria</taxon>
        <taxon>Syntrophobacterales</taxon>
        <taxon>Syntrophobacteraceae</taxon>
        <taxon>Desulforhabdus</taxon>
    </lineage>
</organism>
<dbReference type="AlphaFoldDB" id="A0A9W6D1I6"/>
<dbReference type="PANTHER" id="PTHR30385">
    <property type="entry name" value="SIGMA FACTOR F FLAGELLAR"/>
    <property type="match status" value="1"/>
</dbReference>
<keyword evidence="1" id="KW-0805">Transcription regulation</keyword>
<dbReference type="PIRSF" id="PIRSF000770">
    <property type="entry name" value="RNA_pol_sigma-SigE/K"/>
    <property type="match status" value="1"/>
</dbReference>
<evidence type="ECO:0000256" key="3">
    <source>
        <dbReference type="ARBA" id="ARBA00023125"/>
    </source>
</evidence>
<evidence type="ECO:0000313" key="8">
    <source>
        <dbReference type="EMBL" id="GLI33568.1"/>
    </source>
</evidence>
<keyword evidence="3" id="KW-0238">DNA-binding</keyword>
<feature type="domain" description="RNA polymerase sigma-70 region 2" evidence="6">
    <location>
        <begin position="57"/>
        <end position="125"/>
    </location>
</feature>
<keyword evidence="9" id="KW-1185">Reference proteome</keyword>
<dbReference type="InterPro" id="IPR012845">
    <property type="entry name" value="RNA_pol_sigma_FliA_WhiG"/>
</dbReference>
<dbReference type="EMBL" id="BSDR01000001">
    <property type="protein sequence ID" value="GLI33568.1"/>
    <property type="molecule type" value="Genomic_DNA"/>
</dbReference>
<evidence type="ECO:0000259" key="6">
    <source>
        <dbReference type="Pfam" id="PF04542"/>
    </source>
</evidence>
<dbReference type="GO" id="GO:0016987">
    <property type="term" value="F:sigma factor activity"/>
    <property type="evidence" value="ECO:0007669"/>
    <property type="project" value="UniProtKB-KW"/>
</dbReference>
<evidence type="ECO:0000256" key="4">
    <source>
        <dbReference type="ARBA" id="ARBA00023163"/>
    </source>
</evidence>
<evidence type="ECO:0000313" key="9">
    <source>
        <dbReference type="Proteomes" id="UP001144372"/>
    </source>
</evidence>
<reference evidence="8" key="1">
    <citation type="submission" date="2022-12" db="EMBL/GenBank/DDBJ databases">
        <title>Reference genome sequencing for broad-spectrum identification of bacterial and archaeal isolates by mass spectrometry.</title>
        <authorList>
            <person name="Sekiguchi Y."/>
            <person name="Tourlousse D.M."/>
        </authorList>
    </citation>
    <scope>NUCLEOTIDE SEQUENCE</scope>
    <source>
        <strain evidence="8">ASRB1</strain>
    </source>
</reference>
<dbReference type="Gene3D" id="1.20.140.160">
    <property type="match status" value="1"/>
</dbReference>
<dbReference type="PANTHER" id="PTHR30385:SF7">
    <property type="entry name" value="RNA POLYMERASE SIGMA FACTOR FLIA"/>
    <property type="match status" value="1"/>
</dbReference>
<dbReference type="Pfam" id="PF04542">
    <property type="entry name" value="Sigma70_r2"/>
    <property type="match status" value="1"/>
</dbReference>
<feature type="domain" description="RNA polymerase sigma-70 region 3" evidence="5">
    <location>
        <begin position="133"/>
        <end position="177"/>
    </location>
</feature>
<keyword evidence="2" id="KW-0731">Sigma factor</keyword>
<dbReference type="GO" id="GO:0003677">
    <property type="term" value="F:DNA binding"/>
    <property type="evidence" value="ECO:0007669"/>
    <property type="project" value="UniProtKB-KW"/>
</dbReference>
<keyword evidence="8" id="KW-0240">DNA-directed RNA polymerase</keyword>
<dbReference type="Pfam" id="PF04539">
    <property type="entry name" value="Sigma70_r3"/>
    <property type="match status" value="1"/>
</dbReference>
<proteinExistence type="predicted"/>
<accession>A0A9W6D1I6</accession>
<evidence type="ECO:0000256" key="1">
    <source>
        <dbReference type="ARBA" id="ARBA00023015"/>
    </source>
</evidence>
<dbReference type="GO" id="GO:0000428">
    <property type="term" value="C:DNA-directed RNA polymerase complex"/>
    <property type="evidence" value="ECO:0007669"/>
    <property type="project" value="UniProtKB-KW"/>
</dbReference>
<dbReference type="SUPFAM" id="SSF88659">
    <property type="entry name" value="Sigma3 and sigma4 domains of RNA polymerase sigma factors"/>
    <property type="match status" value="2"/>
</dbReference>
<protein>
    <submittedName>
        <fullName evidence="8">DNA-directed RNA polymerase sigma-70 factor</fullName>
    </submittedName>
</protein>
<dbReference type="Gene3D" id="1.10.1740.10">
    <property type="match status" value="1"/>
</dbReference>
<evidence type="ECO:0000256" key="2">
    <source>
        <dbReference type="ARBA" id="ARBA00023082"/>
    </source>
</evidence>
<dbReference type="GO" id="GO:0003899">
    <property type="term" value="F:DNA-directed RNA polymerase activity"/>
    <property type="evidence" value="ECO:0007669"/>
    <property type="project" value="InterPro"/>
</dbReference>
<dbReference type="InterPro" id="IPR007624">
    <property type="entry name" value="RNA_pol_sigma70_r3"/>
</dbReference>
<dbReference type="InterPro" id="IPR007627">
    <property type="entry name" value="RNA_pol_sigma70_r2"/>
</dbReference>
<dbReference type="Proteomes" id="UP001144372">
    <property type="component" value="Unassembled WGS sequence"/>
</dbReference>
<dbReference type="InterPro" id="IPR014284">
    <property type="entry name" value="RNA_pol_sigma-70_dom"/>
</dbReference>
<dbReference type="InterPro" id="IPR007630">
    <property type="entry name" value="RNA_pol_sigma70_r4"/>
</dbReference>
<gene>
    <name evidence="8" type="primary">fliA</name>
    <name evidence="8" type="ORF">DAMNIGENAA_10010</name>
</gene>
<keyword evidence="4" id="KW-0804">Transcription</keyword>
<dbReference type="NCBIfam" id="TIGR02479">
    <property type="entry name" value="FliA_WhiG"/>
    <property type="match status" value="1"/>
</dbReference>
<dbReference type="InterPro" id="IPR000943">
    <property type="entry name" value="RNA_pol_sigma70"/>
</dbReference>
<dbReference type="SUPFAM" id="SSF88946">
    <property type="entry name" value="Sigma2 domain of RNA polymerase sigma factors"/>
    <property type="match status" value="1"/>
</dbReference>